<evidence type="ECO:0000256" key="1">
    <source>
        <dbReference type="SAM" id="MobiDB-lite"/>
    </source>
</evidence>
<proteinExistence type="predicted"/>
<dbReference type="EMBL" id="AVOT02046069">
    <property type="protein sequence ID" value="MBW0541418.1"/>
    <property type="molecule type" value="Genomic_DNA"/>
</dbReference>
<protein>
    <submittedName>
        <fullName evidence="2">Uncharacterized protein</fullName>
    </submittedName>
</protein>
<reference evidence="2" key="1">
    <citation type="submission" date="2021-03" db="EMBL/GenBank/DDBJ databases">
        <title>Draft genome sequence of rust myrtle Austropuccinia psidii MF-1, a brazilian biotype.</title>
        <authorList>
            <person name="Quecine M.C."/>
            <person name="Pachon D.M.R."/>
            <person name="Bonatelli M.L."/>
            <person name="Correr F.H."/>
            <person name="Franceschini L.M."/>
            <person name="Leite T.F."/>
            <person name="Margarido G.R.A."/>
            <person name="Almeida C.A."/>
            <person name="Ferrarezi J.A."/>
            <person name="Labate C.A."/>
        </authorList>
    </citation>
    <scope>NUCLEOTIDE SEQUENCE</scope>
    <source>
        <strain evidence="2">MF-1</strain>
    </source>
</reference>
<feature type="compositionally biased region" description="Basic and acidic residues" evidence="1">
    <location>
        <begin position="1"/>
        <end position="10"/>
    </location>
</feature>
<evidence type="ECO:0000313" key="3">
    <source>
        <dbReference type="Proteomes" id="UP000765509"/>
    </source>
</evidence>
<name>A0A9Q3IH59_9BASI</name>
<gene>
    <name evidence="2" type="ORF">O181_081133</name>
</gene>
<dbReference type="Proteomes" id="UP000765509">
    <property type="component" value="Unassembled WGS sequence"/>
</dbReference>
<accession>A0A9Q3IH59</accession>
<sequence>MLVMLSDKHTRNARLLSNPSENTVRGAPTQDTLARTPLWLTMMKVFPSRNGHQDPKQANGNNSGSLALSLPVLICPLPS</sequence>
<comment type="caution">
    <text evidence="2">The sequence shown here is derived from an EMBL/GenBank/DDBJ whole genome shotgun (WGS) entry which is preliminary data.</text>
</comment>
<keyword evidence="3" id="KW-1185">Reference proteome</keyword>
<feature type="region of interest" description="Disordered" evidence="1">
    <location>
        <begin position="1"/>
        <end position="32"/>
    </location>
</feature>
<organism evidence="2 3">
    <name type="scientific">Austropuccinia psidii MF-1</name>
    <dbReference type="NCBI Taxonomy" id="1389203"/>
    <lineage>
        <taxon>Eukaryota</taxon>
        <taxon>Fungi</taxon>
        <taxon>Dikarya</taxon>
        <taxon>Basidiomycota</taxon>
        <taxon>Pucciniomycotina</taxon>
        <taxon>Pucciniomycetes</taxon>
        <taxon>Pucciniales</taxon>
        <taxon>Sphaerophragmiaceae</taxon>
        <taxon>Austropuccinia</taxon>
    </lineage>
</organism>
<evidence type="ECO:0000313" key="2">
    <source>
        <dbReference type="EMBL" id="MBW0541418.1"/>
    </source>
</evidence>
<feature type="compositionally biased region" description="Polar residues" evidence="1">
    <location>
        <begin position="15"/>
        <end position="32"/>
    </location>
</feature>
<dbReference type="AlphaFoldDB" id="A0A9Q3IH59"/>